<dbReference type="InterPro" id="IPR047650">
    <property type="entry name" value="Transpos_IS110"/>
</dbReference>
<dbReference type="InterPro" id="IPR002525">
    <property type="entry name" value="Transp_IS110-like_N"/>
</dbReference>
<protein>
    <submittedName>
        <fullName evidence="3">IS110-like element ISPa29 family transposase</fullName>
    </submittedName>
</protein>
<dbReference type="RefSeq" id="WP_317701529.1">
    <property type="nucleotide sequence ID" value="NZ_CP136921.1"/>
</dbReference>
<sequence length="342" mass="37328">MTIVTVGIDLAKNVFAVHGVDAAGKPALVRPSVARSNLLELIATLPPCLIGMEACSGAHHWAREFEKLGHTVRLMAPKFVAPYRLSGKRGKNDAADAAAICEAVTRPQMRFVPHKSIEQQGQLMVHRTRQGFVEQRTATLNRIRGLLSELGLVLPLKAATVRREALARLEELPGWANTVIGDLLSEVTRLDERITEYDRHIALMARHSTQAQQLMQLGGIGQTTAMALISTVGNGHDFACGRSFSAWLGLVPGQYSSGGKQRLGRITKAGDAYLRSLLVMGARAVLAAAMNTRTPKQDPISRWARSLAERRGYWRAVVAIAAKNARMCWAVLQRGEAFKMPA</sequence>
<keyword evidence="4" id="KW-1185">Reference proteome</keyword>
<dbReference type="Pfam" id="PF02371">
    <property type="entry name" value="Transposase_20"/>
    <property type="match status" value="1"/>
</dbReference>
<dbReference type="NCBIfam" id="NF033542">
    <property type="entry name" value="transpos_IS110"/>
    <property type="match status" value="1"/>
</dbReference>
<evidence type="ECO:0000259" key="1">
    <source>
        <dbReference type="Pfam" id="PF01548"/>
    </source>
</evidence>
<evidence type="ECO:0000313" key="3">
    <source>
        <dbReference type="EMBL" id="WOO32060.1"/>
    </source>
</evidence>
<feature type="domain" description="Transposase IS116/IS110/IS902 C-terminal" evidence="2">
    <location>
        <begin position="212"/>
        <end position="288"/>
    </location>
</feature>
<proteinExistence type="predicted"/>
<dbReference type="EMBL" id="CP136921">
    <property type="protein sequence ID" value="WOO32060.1"/>
    <property type="molecule type" value="Genomic_DNA"/>
</dbReference>
<name>A0ABZ0J3E2_9BURK</name>
<dbReference type="PANTHER" id="PTHR33055">
    <property type="entry name" value="TRANSPOSASE FOR INSERTION SEQUENCE ELEMENT IS1111A"/>
    <property type="match status" value="1"/>
</dbReference>
<evidence type="ECO:0000313" key="4">
    <source>
        <dbReference type="Proteomes" id="UP001303211"/>
    </source>
</evidence>
<organism evidence="3 4">
    <name type="scientific">Diaphorobacter limosus</name>
    <dbReference type="NCBI Taxonomy" id="3036128"/>
    <lineage>
        <taxon>Bacteria</taxon>
        <taxon>Pseudomonadati</taxon>
        <taxon>Pseudomonadota</taxon>
        <taxon>Betaproteobacteria</taxon>
        <taxon>Burkholderiales</taxon>
        <taxon>Comamonadaceae</taxon>
        <taxon>Diaphorobacter</taxon>
    </lineage>
</organism>
<dbReference type="Proteomes" id="UP001303211">
    <property type="component" value="Chromosome"/>
</dbReference>
<accession>A0ABZ0J3E2</accession>
<dbReference type="InterPro" id="IPR003346">
    <property type="entry name" value="Transposase_20"/>
</dbReference>
<feature type="domain" description="Transposase IS110-like N-terminal" evidence="1">
    <location>
        <begin position="6"/>
        <end position="149"/>
    </location>
</feature>
<dbReference type="Pfam" id="PF01548">
    <property type="entry name" value="DEDD_Tnp_IS110"/>
    <property type="match status" value="1"/>
</dbReference>
<gene>
    <name evidence="3" type="ORF">P4826_16940</name>
</gene>
<reference evidence="3 4" key="1">
    <citation type="submission" date="2023-03" db="EMBL/GenBank/DDBJ databases">
        <title>Diaphorobacter basophil sp. nov., isolated from a sewage-treatment plant.</title>
        <authorList>
            <person name="Yang K."/>
        </authorList>
    </citation>
    <scope>NUCLEOTIDE SEQUENCE [LARGE SCALE GENOMIC DNA]</scope>
    <source>
        <strain evidence="3 4">Y-1</strain>
    </source>
</reference>
<dbReference type="PANTHER" id="PTHR33055:SF3">
    <property type="entry name" value="PUTATIVE TRANSPOSASE FOR IS117-RELATED"/>
    <property type="match status" value="1"/>
</dbReference>
<evidence type="ECO:0000259" key="2">
    <source>
        <dbReference type="Pfam" id="PF02371"/>
    </source>
</evidence>